<dbReference type="OrthoDB" id="10656661at2759"/>
<comment type="caution">
    <text evidence="2">The sequence shown here is derived from an EMBL/GenBank/DDBJ whole genome shotgun (WGS) entry which is preliminary data.</text>
</comment>
<organism evidence="2">
    <name type="scientific">Tetraodon nigroviridis</name>
    <name type="common">Spotted green pufferfish</name>
    <name type="synonym">Chelonodon nigroviridis</name>
    <dbReference type="NCBI Taxonomy" id="99883"/>
    <lineage>
        <taxon>Eukaryota</taxon>
        <taxon>Metazoa</taxon>
        <taxon>Chordata</taxon>
        <taxon>Craniata</taxon>
        <taxon>Vertebrata</taxon>
        <taxon>Euteleostomi</taxon>
        <taxon>Actinopterygii</taxon>
        <taxon>Neopterygii</taxon>
        <taxon>Teleostei</taxon>
        <taxon>Neoteleostei</taxon>
        <taxon>Acanthomorphata</taxon>
        <taxon>Eupercaria</taxon>
        <taxon>Tetraodontiformes</taxon>
        <taxon>Tetradontoidea</taxon>
        <taxon>Tetraodontidae</taxon>
        <taxon>Tetraodon</taxon>
    </lineage>
</organism>
<feature type="region of interest" description="Disordered" evidence="1">
    <location>
        <begin position="138"/>
        <end position="164"/>
    </location>
</feature>
<dbReference type="KEGG" id="tng:GSTEN00031246G001"/>
<reference evidence="2" key="1">
    <citation type="journal article" date="2004" name="Nature">
        <title>Genome duplication in the teleost fish Tetraodon nigroviridis reveals the early vertebrate proto-karyotype.</title>
        <authorList>
            <person name="Jaillon O."/>
            <person name="Aury J.-M."/>
            <person name="Brunet F."/>
            <person name="Petit J.-L."/>
            <person name="Stange-Thomann N."/>
            <person name="Mauceli E."/>
            <person name="Bouneau L."/>
            <person name="Fischer C."/>
            <person name="Ozouf-Costaz C."/>
            <person name="Bernot A."/>
            <person name="Nicaud S."/>
            <person name="Jaffe D."/>
            <person name="Fisher S."/>
            <person name="Lutfalla G."/>
            <person name="Dossat C."/>
            <person name="Segurens B."/>
            <person name="Dasilva C."/>
            <person name="Salanoubat M."/>
            <person name="Levy M."/>
            <person name="Boudet N."/>
            <person name="Castellano S."/>
            <person name="Anthouard V."/>
            <person name="Jubin C."/>
            <person name="Castelli V."/>
            <person name="Katinka M."/>
            <person name="Vacherie B."/>
            <person name="Biemont C."/>
            <person name="Skalli Z."/>
            <person name="Cattolico L."/>
            <person name="Poulain J."/>
            <person name="De Berardinis V."/>
            <person name="Cruaud C."/>
            <person name="Duprat S."/>
            <person name="Brottier P."/>
            <person name="Coutanceau J.-P."/>
            <person name="Gouzy J."/>
            <person name="Parra G."/>
            <person name="Lardier G."/>
            <person name="Chapple C."/>
            <person name="McKernan K.J."/>
            <person name="McEwan P."/>
            <person name="Bosak S."/>
            <person name="Kellis M."/>
            <person name="Volff J.-N."/>
            <person name="Guigo R."/>
            <person name="Zody M.C."/>
            <person name="Mesirov J."/>
            <person name="Lindblad-Toh K."/>
            <person name="Birren B."/>
            <person name="Nusbaum C."/>
            <person name="Kahn D."/>
            <person name="Robinson-Rechavi M."/>
            <person name="Laudet V."/>
            <person name="Schachter V."/>
            <person name="Quetier F."/>
            <person name="Saurin W."/>
            <person name="Scarpelli C."/>
            <person name="Wincker P."/>
            <person name="Lander E.S."/>
            <person name="Weissenbach J."/>
            <person name="Roest Crollius H."/>
        </authorList>
    </citation>
    <scope>NUCLEOTIDE SEQUENCE [LARGE SCALE GENOMIC DNA]</scope>
</reference>
<feature type="compositionally biased region" description="Polar residues" evidence="1">
    <location>
        <begin position="153"/>
        <end position="164"/>
    </location>
</feature>
<protein>
    <submittedName>
        <fullName evidence="2">(spotted green pufferfish) hypothetical protein</fullName>
    </submittedName>
</protein>
<evidence type="ECO:0000256" key="1">
    <source>
        <dbReference type="SAM" id="MobiDB-lite"/>
    </source>
</evidence>
<dbReference type="EMBL" id="CAAE01015008">
    <property type="protein sequence ID" value="CAG09813.1"/>
    <property type="molecule type" value="Genomic_DNA"/>
</dbReference>
<feature type="region of interest" description="Disordered" evidence="1">
    <location>
        <begin position="1"/>
        <end position="38"/>
    </location>
</feature>
<accession>Q4RP69</accession>
<name>Q4RP69_TETNG</name>
<feature type="region of interest" description="Disordered" evidence="1">
    <location>
        <begin position="210"/>
        <end position="229"/>
    </location>
</feature>
<feature type="compositionally biased region" description="Pro residues" evidence="1">
    <location>
        <begin position="215"/>
        <end position="227"/>
    </location>
</feature>
<reference evidence="2" key="2">
    <citation type="submission" date="2004-02" db="EMBL/GenBank/DDBJ databases">
        <authorList>
            <consortium name="Genoscope"/>
            <consortium name="Whitehead Institute Centre for Genome Research"/>
        </authorList>
    </citation>
    <scope>NUCLEOTIDE SEQUENCE</scope>
</reference>
<feature type="compositionally biased region" description="Low complexity" evidence="1">
    <location>
        <begin position="138"/>
        <end position="152"/>
    </location>
</feature>
<dbReference type="AlphaFoldDB" id="Q4RP69"/>
<evidence type="ECO:0000313" key="2">
    <source>
        <dbReference type="EMBL" id="CAG09813.1"/>
    </source>
</evidence>
<sequence length="253" mass="27758">MRARQTDPLDAIKPSTSEQRGQVLGGFIEGSPAPSRRKDCIQPSDEAYRCVTQDVLSSPVSFAHEEKECTTEVISMEITTSAPDSTKEGRGRKGCWRGVYPQCLQVRGQEYTPEVVTKSLISAEELLRYCNRCHCGNPNTRSPPSEPPTSESQTKSHFQAPQLPSSARALTRVILSSSPGLRGNRPVLCLAVSDMTPEMEMKPWIFIRRGRCPQRPSPGHPHSPSTPVPLKLIVGTAELPLPPERLSVPAGHI</sequence>
<proteinExistence type="predicted"/>
<gene>
    <name evidence="2" type="ORF">GSTENG00031246001</name>
</gene>